<evidence type="ECO:0000256" key="1">
    <source>
        <dbReference type="SAM" id="Phobius"/>
    </source>
</evidence>
<keyword evidence="4" id="KW-1185">Reference proteome</keyword>
<dbReference type="PANTHER" id="PTHR36834:SF2">
    <property type="entry name" value="MEMBRANE PROTEIN"/>
    <property type="match status" value="1"/>
</dbReference>
<dbReference type="PANTHER" id="PTHR36834">
    <property type="entry name" value="MEMBRANE PROTEIN-RELATED"/>
    <property type="match status" value="1"/>
</dbReference>
<dbReference type="RefSeq" id="WP_018366900.1">
    <property type="nucleotide sequence ID" value="NZ_CP104407.1"/>
</dbReference>
<evidence type="ECO:0000259" key="2">
    <source>
        <dbReference type="Pfam" id="PF04892"/>
    </source>
</evidence>
<accession>A0ABY9LIW8</accession>
<reference evidence="4" key="1">
    <citation type="submission" date="2022-10" db="EMBL/GenBank/DDBJ databases">
        <title>Streptococcus didelphis as causative of fatal infections in opossums (Didelphis albiventris).</title>
        <authorList>
            <person name="Breyer G.M."/>
            <person name="Da Silva M.E.R.J."/>
            <person name="Siqueira F.M."/>
        </authorList>
    </citation>
    <scope>NUCLEOTIDE SEQUENCE [LARGE SCALE GENOMIC DNA]</scope>
    <source>
        <strain evidence="4">LBVP101/21</strain>
    </source>
</reference>
<dbReference type="InterPro" id="IPR053150">
    <property type="entry name" value="Teicoplanin_resist-assoc"/>
</dbReference>
<sequence length="165" mass="19034">MDNPNQFSRKTLIFIQVHILLYALAIAIMCFTPQSNVFEGIKTPNIIELGQLRLLLVPFNSLISLGKVTSTYQLVWIFCQNVLNIFLLYPLIFLIHLLSSKWHSCKKSLVLGFMISLFIEVSQLLLDFLLNANRVFELDDLWTNALGAVLAYMTYYGIEKYLHKN</sequence>
<evidence type="ECO:0000313" key="4">
    <source>
        <dbReference type="Proteomes" id="UP001238096"/>
    </source>
</evidence>
<keyword evidence="1" id="KW-0812">Transmembrane</keyword>
<protein>
    <submittedName>
        <fullName evidence="3">VanZ family protein</fullName>
    </submittedName>
</protein>
<keyword evidence="1" id="KW-1133">Transmembrane helix</keyword>
<dbReference type="EMBL" id="CP110509">
    <property type="protein sequence ID" value="WMB28831.1"/>
    <property type="molecule type" value="Genomic_DNA"/>
</dbReference>
<dbReference type="Proteomes" id="UP001238096">
    <property type="component" value="Chromosome"/>
</dbReference>
<keyword evidence="1" id="KW-0472">Membrane</keyword>
<feature type="domain" description="VanZ-like" evidence="2">
    <location>
        <begin position="20"/>
        <end position="156"/>
    </location>
</feature>
<gene>
    <name evidence="3" type="ORF">N1496_08940</name>
</gene>
<feature type="transmembrane region" description="Helical" evidence="1">
    <location>
        <begin position="141"/>
        <end position="158"/>
    </location>
</feature>
<proteinExistence type="predicted"/>
<dbReference type="InterPro" id="IPR006976">
    <property type="entry name" value="VanZ-like"/>
</dbReference>
<dbReference type="Pfam" id="PF04892">
    <property type="entry name" value="VanZ"/>
    <property type="match status" value="1"/>
</dbReference>
<feature type="transmembrane region" description="Helical" evidence="1">
    <location>
        <begin position="75"/>
        <end position="97"/>
    </location>
</feature>
<feature type="transmembrane region" description="Helical" evidence="1">
    <location>
        <begin position="109"/>
        <end position="129"/>
    </location>
</feature>
<name>A0ABY9LIW8_9STRE</name>
<evidence type="ECO:0000313" key="3">
    <source>
        <dbReference type="EMBL" id="WMB28831.1"/>
    </source>
</evidence>
<feature type="transmembrane region" description="Helical" evidence="1">
    <location>
        <begin position="12"/>
        <end position="31"/>
    </location>
</feature>
<organism evidence="3 4">
    <name type="scientific">Streptococcus didelphis</name>
    <dbReference type="NCBI Taxonomy" id="102886"/>
    <lineage>
        <taxon>Bacteria</taxon>
        <taxon>Bacillati</taxon>
        <taxon>Bacillota</taxon>
        <taxon>Bacilli</taxon>
        <taxon>Lactobacillales</taxon>
        <taxon>Streptococcaceae</taxon>
        <taxon>Streptococcus</taxon>
    </lineage>
</organism>